<dbReference type="PANTHER" id="PTHR46372:SF2">
    <property type="entry name" value="PROTEIN WVD2-LIKE 3"/>
    <property type="match status" value="1"/>
</dbReference>
<sequence>MSAPKRPRGKRARTTAAVGRTRRASLRSPGSVLGKGYEIREVSIDEQTDFVMRAHNGKTIQISPRKPSTVAGSDEATDNNQDYANFHVVHVVPRIRNLSLDHEMTEKKHGGQKSLKQRSAASNSANVTVRSNHTVPQPFALATEKRASGGARAFVAEASTNGDRHPNEDVQTANNQKKVQSNLTFTSRQLLHPNELMHPDEEDSCSVNSLTIPSVRNLKVSKTVAIAPSFRSSERAEKRKEFYSKLEDKHQALEAEKLECEARTKEEQEAALKQLRKSLNFKATPMPSFYHEGPPPKIELKKVPPTRAKSPKLGRRKSYSDASNLIGDNCSKACDRHQHRSLGTCKDSPTKSQTSPKNMNMIIKAKEGAKSTRESTKPHADKAAAQATSVITVQGEVDIGVTLQP</sequence>
<feature type="region of interest" description="Disordered" evidence="7">
    <location>
        <begin position="1"/>
        <end position="31"/>
    </location>
</feature>
<organism evidence="9 10">
    <name type="scientific">Musa troglodytarum</name>
    <name type="common">fe'i banana</name>
    <dbReference type="NCBI Taxonomy" id="320322"/>
    <lineage>
        <taxon>Eukaryota</taxon>
        <taxon>Viridiplantae</taxon>
        <taxon>Streptophyta</taxon>
        <taxon>Embryophyta</taxon>
        <taxon>Tracheophyta</taxon>
        <taxon>Spermatophyta</taxon>
        <taxon>Magnoliopsida</taxon>
        <taxon>Liliopsida</taxon>
        <taxon>Zingiberales</taxon>
        <taxon>Musaceae</taxon>
        <taxon>Musa</taxon>
    </lineage>
</organism>
<evidence type="ECO:0000313" key="9">
    <source>
        <dbReference type="EMBL" id="URD99752.1"/>
    </source>
</evidence>
<feature type="compositionally biased region" description="Basic and acidic residues" evidence="7">
    <location>
        <begin position="364"/>
        <end position="382"/>
    </location>
</feature>
<keyword evidence="6" id="KW-0175">Coiled coil</keyword>
<feature type="domain" description="TPX2 C-terminal" evidence="8">
    <location>
        <begin position="229"/>
        <end position="298"/>
    </location>
</feature>
<evidence type="ECO:0000259" key="8">
    <source>
        <dbReference type="Pfam" id="PF06886"/>
    </source>
</evidence>
<proteinExistence type="inferred from homology"/>
<gene>
    <name evidence="9" type="ORF">MUK42_29028</name>
</gene>
<dbReference type="EMBL" id="CP097506">
    <property type="protein sequence ID" value="URD99752.1"/>
    <property type="molecule type" value="Genomic_DNA"/>
</dbReference>
<evidence type="ECO:0000256" key="2">
    <source>
        <dbReference type="ARBA" id="ARBA00005885"/>
    </source>
</evidence>
<dbReference type="InterPro" id="IPR044806">
    <property type="entry name" value="WVD2/WDL1-4"/>
</dbReference>
<keyword evidence="10" id="KW-1185">Reference proteome</keyword>
<evidence type="ECO:0000256" key="7">
    <source>
        <dbReference type="SAM" id="MobiDB-lite"/>
    </source>
</evidence>
<evidence type="ECO:0000256" key="5">
    <source>
        <dbReference type="ARBA" id="ARBA00023212"/>
    </source>
</evidence>
<evidence type="ECO:0000256" key="1">
    <source>
        <dbReference type="ARBA" id="ARBA00004245"/>
    </source>
</evidence>
<feature type="compositionally biased region" description="Basic residues" evidence="7">
    <location>
        <begin position="1"/>
        <end position="13"/>
    </location>
</feature>
<feature type="region of interest" description="Disordered" evidence="7">
    <location>
        <begin position="105"/>
        <end position="137"/>
    </location>
</feature>
<dbReference type="GO" id="GO:0005874">
    <property type="term" value="C:microtubule"/>
    <property type="evidence" value="ECO:0007669"/>
    <property type="project" value="UniProtKB-KW"/>
</dbReference>
<feature type="region of interest" description="Disordered" evidence="7">
    <location>
        <begin position="286"/>
        <end position="322"/>
    </location>
</feature>
<evidence type="ECO:0000313" key="10">
    <source>
        <dbReference type="Proteomes" id="UP001055439"/>
    </source>
</evidence>
<feature type="region of interest" description="Disordered" evidence="7">
    <location>
        <begin position="340"/>
        <end position="387"/>
    </location>
</feature>
<dbReference type="Pfam" id="PF06886">
    <property type="entry name" value="TPX2"/>
    <property type="match status" value="1"/>
</dbReference>
<feature type="compositionally biased region" description="Polar residues" evidence="7">
    <location>
        <begin position="117"/>
        <end position="135"/>
    </location>
</feature>
<dbReference type="Proteomes" id="UP001055439">
    <property type="component" value="Chromosome 4"/>
</dbReference>
<reference evidence="9" key="1">
    <citation type="submission" date="2022-05" db="EMBL/GenBank/DDBJ databases">
        <title>The Musa troglodytarum L. genome provides insights into the mechanism of non-climacteric behaviour and enrichment of carotenoids.</title>
        <authorList>
            <person name="Wang J."/>
        </authorList>
    </citation>
    <scope>NUCLEOTIDE SEQUENCE</scope>
    <source>
        <tissue evidence="9">Leaf</tissue>
    </source>
</reference>
<dbReference type="OrthoDB" id="1925970at2759"/>
<comment type="subcellular location">
    <subcellularLocation>
        <location evidence="1">Cytoplasm</location>
        <location evidence="1">Cytoskeleton</location>
    </subcellularLocation>
</comment>
<comment type="similarity">
    <text evidence="2">Belongs to the TPX2 family.</text>
</comment>
<name>A0A9E7JYT7_9LILI</name>
<evidence type="ECO:0000256" key="4">
    <source>
        <dbReference type="ARBA" id="ARBA00022701"/>
    </source>
</evidence>
<dbReference type="GO" id="GO:0000226">
    <property type="term" value="P:microtubule cytoskeleton organization"/>
    <property type="evidence" value="ECO:0007669"/>
    <property type="project" value="InterPro"/>
</dbReference>
<feature type="coiled-coil region" evidence="6">
    <location>
        <begin position="236"/>
        <end position="278"/>
    </location>
</feature>
<dbReference type="GO" id="GO:0008017">
    <property type="term" value="F:microtubule binding"/>
    <property type="evidence" value="ECO:0007669"/>
    <property type="project" value="InterPro"/>
</dbReference>
<dbReference type="InterPro" id="IPR027329">
    <property type="entry name" value="TPX2_C"/>
</dbReference>
<keyword evidence="5" id="KW-0206">Cytoskeleton</keyword>
<accession>A0A9E7JYT7</accession>
<protein>
    <submittedName>
        <fullName evidence="9">Targeting protein for Xklp2 (TPX2)</fullName>
    </submittedName>
</protein>
<keyword evidence="4" id="KW-0493">Microtubule</keyword>
<dbReference type="PANTHER" id="PTHR46372">
    <property type="entry name" value="PROTEIN WVD2-LIKE 3"/>
    <property type="match status" value="1"/>
</dbReference>
<evidence type="ECO:0000256" key="3">
    <source>
        <dbReference type="ARBA" id="ARBA00022490"/>
    </source>
</evidence>
<evidence type="ECO:0000256" key="6">
    <source>
        <dbReference type="SAM" id="Coils"/>
    </source>
</evidence>
<dbReference type="AlphaFoldDB" id="A0A9E7JYT7"/>
<keyword evidence="3" id="KW-0963">Cytoplasm</keyword>